<reference evidence="3" key="1">
    <citation type="journal article" date="2018" name="Nat. Microbiol.">
        <title>Leveraging single-cell genomics to expand the fungal tree of life.</title>
        <authorList>
            <person name="Ahrendt S.R."/>
            <person name="Quandt C.A."/>
            <person name="Ciobanu D."/>
            <person name="Clum A."/>
            <person name="Salamov A."/>
            <person name="Andreopoulos B."/>
            <person name="Cheng J.F."/>
            <person name="Woyke T."/>
            <person name="Pelin A."/>
            <person name="Henrissat B."/>
            <person name="Reynolds N.K."/>
            <person name="Benny G.L."/>
            <person name="Smith M.E."/>
            <person name="James T.Y."/>
            <person name="Grigoriev I.V."/>
        </authorList>
    </citation>
    <scope>NUCLEOTIDE SEQUENCE [LARGE SCALE GENOMIC DNA]</scope>
    <source>
        <strain evidence="3">RSA 1356</strain>
    </source>
</reference>
<dbReference type="STRING" id="78915.A0A4P9XKL6"/>
<feature type="region of interest" description="Disordered" evidence="1">
    <location>
        <begin position="95"/>
        <end position="203"/>
    </location>
</feature>
<dbReference type="AlphaFoldDB" id="A0A4P9XKL6"/>
<proteinExistence type="predicted"/>
<feature type="region of interest" description="Disordered" evidence="1">
    <location>
        <begin position="1"/>
        <end position="69"/>
    </location>
</feature>
<dbReference type="OrthoDB" id="5599695at2759"/>
<dbReference type="EMBL" id="KZ992902">
    <property type="protein sequence ID" value="RKP06348.1"/>
    <property type="molecule type" value="Genomic_DNA"/>
</dbReference>
<keyword evidence="3" id="KW-1185">Reference proteome</keyword>
<feature type="compositionally biased region" description="Polar residues" evidence="1">
    <location>
        <begin position="38"/>
        <end position="59"/>
    </location>
</feature>
<evidence type="ECO:0000256" key="1">
    <source>
        <dbReference type="SAM" id="MobiDB-lite"/>
    </source>
</evidence>
<name>A0A4P9XKL6_9FUNG</name>
<organism evidence="2 3">
    <name type="scientific">Thamnocephalis sphaerospora</name>
    <dbReference type="NCBI Taxonomy" id="78915"/>
    <lineage>
        <taxon>Eukaryota</taxon>
        <taxon>Fungi</taxon>
        <taxon>Fungi incertae sedis</taxon>
        <taxon>Zoopagomycota</taxon>
        <taxon>Zoopagomycotina</taxon>
        <taxon>Zoopagomycetes</taxon>
        <taxon>Zoopagales</taxon>
        <taxon>Sigmoideomycetaceae</taxon>
        <taxon>Thamnocephalis</taxon>
    </lineage>
</organism>
<evidence type="ECO:0000313" key="2">
    <source>
        <dbReference type="EMBL" id="RKP06348.1"/>
    </source>
</evidence>
<protein>
    <submittedName>
        <fullName evidence="2">Uncharacterized protein</fullName>
    </submittedName>
</protein>
<accession>A0A4P9XKL6</accession>
<gene>
    <name evidence="2" type="ORF">THASP1DRAFT_25310</name>
</gene>
<dbReference type="Proteomes" id="UP000271241">
    <property type="component" value="Unassembled WGS sequence"/>
</dbReference>
<evidence type="ECO:0000313" key="3">
    <source>
        <dbReference type="Proteomes" id="UP000271241"/>
    </source>
</evidence>
<sequence length="325" mass="34042">MTDADALGGAATVARKVAPREELARTPASADSADMGPTGQSSNGSMPVALATTSTSMENPNKRRSSSRLAGSYLSRAGSLSLESAFSVLDELTLAYDDDDGNDGGGGDRSRRSSRSRLPRQPQRSGGRGGSSTALPRAASDGPVSNGAGHVEGGVTAAPSAPTAPTETSNGDAFGRRELECEDTSGGMADGEGVQRKRARHEDKPRWHTQTYMLVQALRRHPQGECARTELIKSAIAIDAEIARERGLPRVFRGKTPINSASACLTMNKDKLFVAFKPPGARSTHFRLAFELGDFNMARVAAAFLPAQGNPPSLAPNYSISAVSG</sequence>
<feature type="compositionally biased region" description="Low complexity" evidence="1">
    <location>
        <begin position="156"/>
        <end position="169"/>
    </location>
</feature>